<evidence type="ECO:0000313" key="6">
    <source>
        <dbReference type="Proteomes" id="UP000036932"/>
    </source>
</evidence>
<protein>
    <recommendedName>
        <fullName evidence="7">Aminotransferase</fullName>
    </recommendedName>
</protein>
<evidence type="ECO:0000256" key="3">
    <source>
        <dbReference type="ARBA" id="ARBA00022898"/>
    </source>
</evidence>
<evidence type="ECO:0000256" key="2">
    <source>
        <dbReference type="ARBA" id="ARBA00008954"/>
    </source>
</evidence>
<dbReference type="PANTHER" id="PTHR43094:SF1">
    <property type="entry name" value="AMINOTRANSFERASE CLASS-III"/>
    <property type="match status" value="1"/>
</dbReference>
<dbReference type="GO" id="GO:0030170">
    <property type="term" value="F:pyridoxal phosphate binding"/>
    <property type="evidence" value="ECO:0007669"/>
    <property type="project" value="InterPro"/>
</dbReference>
<dbReference type="Proteomes" id="UP000036932">
    <property type="component" value="Unassembled WGS sequence"/>
</dbReference>
<dbReference type="CDD" id="cd00610">
    <property type="entry name" value="OAT_like"/>
    <property type="match status" value="1"/>
</dbReference>
<organism evidence="5 6">
    <name type="scientific">Paenibacillus solani</name>
    <dbReference type="NCBI Taxonomy" id="1705565"/>
    <lineage>
        <taxon>Bacteria</taxon>
        <taxon>Bacillati</taxon>
        <taxon>Bacillota</taxon>
        <taxon>Bacilli</taxon>
        <taxon>Bacillales</taxon>
        <taxon>Paenibacillaceae</taxon>
        <taxon>Paenibacillus</taxon>
    </lineage>
</organism>
<sequence length="432" mass="47255">MVHPLKDVRVGEEITPLAVGDGIYVQDTNGKTYMDGISGLWNISLGYQHPDIRQAIVDQLDAIPYVNPVDQSNPTTLEFAETLLSITPPQLSKVAYTCTGSESVELAIKLIRKYYSLRNQPGKTLIVVMDKSYHGSYYGSMSASGIDQEISESYGPKVPGFHFHPVPVCSHCTPGHISDECLDQKILQLEQLFEQKGSEIAGILLEPIIGSGGIIPLPDRYLHKVQELCRKHDTLLVFDEVATGMGRTGKMFGFEHSGVVPDILCLSKGINSGYLPLGATLFSDSIQQAFASAGSHIEHLSTQNGNPIACAAGIATVKVLQQPGMLESIERKGMQLRLSLEQALGNHSLFLEVRGRGLMVGVALTADKETGACLPPERLAEIVSKLKRRGLIVYPFNTPNLTTGFHLFPPFIIQEHEVEKMVQLIKKVLEGR</sequence>
<evidence type="ECO:0000256" key="4">
    <source>
        <dbReference type="RuleBase" id="RU003560"/>
    </source>
</evidence>
<accession>A0A0M1P7X1</accession>
<dbReference type="EMBL" id="LIUT01000001">
    <property type="protein sequence ID" value="KOR90588.1"/>
    <property type="molecule type" value="Genomic_DNA"/>
</dbReference>
<keyword evidence="6" id="KW-1185">Reference proteome</keyword>
<comment type="cofactor">
    <cofactor evidence="1">
        <name>pyridoxal 5'-phosphate</name>
        <dbReference type="ChEBI" id="CHEBI:597326"/>
    </cofactor>
</comment>
<dbReference type="InterPro" id="IPR005814">
    <property type="entry name" value="Aminotrans_3"/>
</dbReference>
<name>A0A0M1P7X1_9BACL</name>
<evidence type="ECO:0008006" key="7">
    <source>
        <dbReference type="Google" id="ProtNLM"/>
    </source>
</evidence>
<dbReference type="Gene3D" id="3.90.1150.10">
    <property type="entry name" value="Aspartate Aminotransferase, domain 1"/>
    <property type="match status" value="1"/>
</dbReference>
<dbReference type="FunFam" id="3.40.640.10:FF:000004">
    <property type="entry name" value="Acetylornithine aminotransferase"/>
    <property type="match status" value="1"/>
</dbReference>
<dbReference type="InterPro" id="IPR015421">
    <property type="entry name" value="PyrdxlP-dep_Trfase_major"/>
</dbReference>
<dbReference type="PANTHER" id="PTHR43094">
    <property type="entry name" value="AMINOTRANSFERASE"/>
    <property type="match status" value="1"/>
</dbReference>
<dbReference type="SUPFAM" id="SSF53383">
    <property type="entry name" value="PLP-dependent transferases"/>
    <property type="match status" value="1"/>
</dbReference>
<dbReference type="InterPro" id="IPR049691">
    <property type="entry name" value="Daptide_aminotransferase"/>
</dbReference>
<gene>
    <name evidence="5" type="ORF">AM231_01025</name>
</gene>
<dbReference type="GO" id="GO:0008483">
    <property type="term" value="F:transaminase activity"/>
    <property type="evidence" value="ECO:0007669"/>
    <property type="project" value="InterPro"/>
</dbReference>
<dbReference type="PATRIC" id="fig|1705565.3.peg.2040"/>
<dbReference type="PIRSF" id="PIRSF000521">
    <property type="entry name" value="Transaminase_4ab_Lys_Orn"/>
    <property type="match status" value="1"/>
</dbReference>
<reference evidence="6" key="1">
    <citation type="submission" date="2015-08" db="EMBL/GenBank/DDBJ databases">
        <title>Genome sequencing project for genomic taxonomy and phylogenomics of Bacillus-like bacteria.</title>
        <authorList>
            <person name="Liu B."/>
            <person name="Wang J."/>
            <person name="Zhu Y."/>
            <person name="Liu G."/>
            <person name="Chen Q."/>
            <person name="Chen Z."/>
            <person name="Lan J."/>
            <person name="Che J."/>
            <person name="Ge C."/>
            <person name="Shi H."/>
            <person name="Pan Z."/>
            <person name="Liu X."/>
        </authorList>
    </citation>
    <scope>NUCLEOTIDE SEQUENCE [LARGE SCALE GENOMIC DNA]</scope>
    <source>
        <strain evidence="6">FJAT-22460</strain>
    </source>
</reference>
<keyword evidence="3 4" id="KW-0663">Pyridoxal phosphate</keyword>
<evidence type="ECO:0000256" key="1">
    <source>
        <dbReference type="ARBA" id="ARBA00001933"/>
    </source>
</evidence>
<dbReference type="InterPro" id="IPR049704">
    <property type="entry name" value="Aminotrans_3_PPA_site"/>
</dbReference>
<dbReference type="InterPro" id="IPR015424">
    <property type="entry name" value="PyrdxlP-dep_Trfase"/>
</dbReference>
<comment type="similarity">
    <text evidence="2 4">Belongs to the class-III pyridoxal-phosphate-dependent aminotransferase family.</text>
</comment>
<dbReference type="PROSITE" id="PS00600">
    <property type="entry name" value="AA_TRANSFER_CLASS_3"/>
    <property type="match status" value="1"/>
</dbReference>
<dbReference type="AlphaFoldDB" id="A0A0M1P7X1"/>
<dbReference type="Pfam" id="PF00202">
    <property type="entry name" value="Aminotran_3"/>
    <property type="match status" value="1"/>
</dbReference>
<dbReference type="NCBIfam" id="NF041821">
    <property type="entry name" value="daptide_amino"/>
    <property type="match status" value="1"/>
</dbReference>
<proteinExistence type="inferred from homology"/>
<dbReference type="InterPro" id="IPR015422">
    <property type="entry name" value="PyrdxlP-dep_Trfase_small"/>
</dbReference>
<comment type="caution">
    <text evidence="5">The sequence shown here is derived from an EMBL/GenBank/DDBJ whole genome shotgun (WGS) entry which is preliminary data.</text>
</comment>
<evidence type="ECO:0000313" key="5">
    <source>
        <dbReference type="EMBL" id="KOR90588.1"/>
    </source>
</evidence>
<dbReference type="Gene3D" id="3.40.640.10">
    <property type="entry name" value="Type I PLP-dependent aspartate aminotransferase-like (Major domain)"/>
    <property type="match status" value="1"/>
</dbReference>